<dbReference type="InterPro" id="IPR036388">
    <property type="entry name" value="WH-like_DNA-bd_sf"/>
</dbReference>
<dbReference type="InterPro" id="IPR036390">
    <property type="entry name" value="WH_DNA-bd_sf"/>
</dbReference>
<evidence type="ECO:0000259" key="4">
    <source>
        <dbReference type="PROSITE" id="PS51077"/>
    </source>
</evidence>
<dbReference type="PANTHER" id="PTHR30136">
    <property type="entry name" value="HELIX-TURN-HELIX TRANSCRIPTIONAL REGULATOR, ICLR FAMILY"/>
    <property type="match status" value="1"/>
</dbReference>
<proteinExistence type="predicted"/>
<dbReference type="PANTHER" id="PTHR30136:SF24">
    <property type="entry name" value="HTH-TYPE TRANSCRIPTIONAL REPRESSOR ALLR"/>
    <property type="match status" value="1"/>
</dbReference>
<dbReference type="InterPro" id="IPR050707">
    <property type="entry name" value="HTH_MetabolicPath_Reg"/>
</dbReference>
<dbReference type="PROSITE" id="PS51077">
    <property type="entry name" value="HTH_ICLR"/>
    <property type="match status" value="1"/>
</dbReference>
<accession>A0A9Y2IR54</accession>
<evidence type="ECO:0000256" key="3">
    <source>
        <dbReference type="ARBA" id="ARBA00023163"/>
    </source>
</evidence>
<dbReference type="Proteomes" id="UP001236014">
    <property type="component" value="Chromosome"/>
</dbReference>
<gene>
    <name evidence="6" type="ORF">QRX50_24865</name>
</gene>
<dbReference type="AlphaFoldDB" id="A0A9Y2IR54"/>
<feature type="domain" description="IclR-ED" evidence="5">
    <location>
        <begin position="69"/>
        <end position="250"/>
    </location>
</feature>
<keyword evidence="3" id="KW-0804">Transcription</keyword>
<evidence type="ECO:0000256" key="1">
    <source>
        <dbReference type="ARBA" id="ARBA00023015"/>
    </source>
</evidence>
<feature type="domain" description="HTH iclR-type" evidence="4">
    <location>
        <begin position="7"/>
        <end position="68"/>
    </location>
</feature>
<dbReference type="GO" id="GO:0045892">
    <property type="term" value="P:negative regulation of DNA-templated transcription"/>
    <property type="evidence" value="ECO:0007669"/>
    <property type="project" value="TreeGrafter"/>
</dbReference>
<dbReference type="PROSITE" id="PS51078">
    <property type="entry name" value="ICLR_ED"/>
    <property type="match status" value="1"/>
</dbReference>
<dbReference type="GO" id="GO:0003677">
    <property type="term" value="F:DNA binding"/>
    <property type="evidence" value="ECO:0007669"/>
    <property type="project" value="UniProtKB-KW"/>
</dbReference>
<organism evidence="6 7">
    <name type="scientific">Amycolatopsis carbonis</name>
    <dbReference type="NCBI Taxonomy" id="715471"/>
    <lineage>
        <taxon>Bacteria</taxon>
        <taxon>Bacillati</taxon>
        <taxon>Actinomycetota</taxon>
        <taxon>Actinomycetes</taxon>
        <taxon>Pseudonocardiales</taxon>
        <taxon>Pseudonocardiaceae</taxon>
        <taxon>Amycolatopsis</taxon>
    </lineage>
</organism>
<dbReference type="Pfam" id="PF09339">
    <property type="entry name" value="HTH_IclR"/>
    <property type="match status" value="1"/>
</dbReference>
<reference evidence="6 7" key="1">
    <citation type="submission" date="2023-06" db="EMBL/GenBank/DDBJ databases">
        <authorList>
            <person name="Oyuntsetseg B."/>
            <person name="Kim S.B."/>
        </authorList>
    </citation>
    <scope>NUCLEOTIDE SEQUENCE [LARGE SCALE GENOMIC DNA]</scope>
    <source>
        <strain evidence="6 7">2-15</strain>
    </source>
</reference>
<protein>
    <submittedName>
        <fullName evidence="6">IclR family transcriptional regulator</fullName>
    </submittedName>
</protein>
<dbReference type="InterPro" id="IPR005471">
    <property type="entry name" value="Tscrpt_reg_IclR_N"/>
</dbReference>
<dbReference type="Pfam" id="PF01614">
    <property type="entry name" value="IclR_C"/>
    <property type="match status" value="1"/>
</dbReference>
<dbReference type="InterPro" id="IPR014757">
    <property type="entry name" value="Tscrpt_reg_IclR_C"/>
</dbReference>
<evidence type="ECO:0000313" key="7">
    <source>
        <dbReference type="Proteomes" id="UP001236014"/>
    </source>
</evidence>
<dbReference type="Gene3D" id="1.10.10.10">
    <property type="entry name" value="Winged helix-like DNA-binding domain superfamily/Winged helix DNA-binding domain"/>
    <property type="match status" value="1"/>
</dbReference>
<keyword evidence="2" id="KW-0238">DNA-binding</keyword>
<dbReference type="Gene3D" id="3.30.450.40">
    <property type="match status" value="1"/>
</dbReference>
<dbReference type="RefSeq" id="WP_285974306.1">
    <property type="nucleotide sequence ID" value="NZ_CP127294.1"/>
</dbReference>
<dbReference type="EMBL" id="CP127294">
    <property type="protein sequence ID" value="WIX83760.1"/>
    <property type="molecule type" value="Genomic_DNA"/>
</dbReference>
<keyword evidence="1" id="KW-0805">Transcription regulation</keyword>
<evidence type="ECO:0000256" key="2">
    <source>
        <dbReference type="ARBA" id="ARBA00023125"/>
    </source>
</evidence>
<name>A0A9Y2IR54_9PSEU</name>
<keyword evidence="7" id="KW-1185">Reference proteome</keyword>
<dbReference type="InterPro" id="IPR029016">
    <property type="entry name" value="GAF-like_dom_sf"/>
</dbReference>
<dbReference type="KEGG" id="acab:QRX50_24865"/>
<dbReference type="GO" id="GO:0003700">
    <property type="term" value="F:DNA-binding transcription factor activity"/>
    <property type="evidence" value="ECO:0007669"/>
    <property type="project" value="TreeGrafter"/>
</dbReference>
<evidence type="ECO:0000259" key="5">
    <source>
        <dbReference type="PROSITE" id="PS51078"/>
    </source>
</evidence>
<evidence type="ECO:0000313" key="6">
    <source>
        <dbReference type="EMBL" id="WIX83760.1"/>
    </source>
</evidence>
<dbReference type="SUPFAM" id="SSF46785">
    <property type="entry name" value="Winged helix' DNA-binding domain"/>
    <property type="match status" value="1"/>
</dbReference>
<dbReference type="SUPFAM" id="SSF55781">
    <property type="entry name" value="GAF domain-like"/>
    <property type="match status" value="1"/>
</dbReference>
<sequence>MAADGGAERFSRVFDTLELLVGHPEGMTLTEIVKRLGMPASSAHNLLQRMAATDVIVVSDDLRYSLGSRAVRLGIRIVDGLEVRDVARRPLQELTRATGEDVYLAVRLGTRVSYIDRFPGTRPIAVDIRLGQSLFLHATAVGKLFAAFHPPLHRRLMGEPRPQLTEHTLTEEADLERELETIRRAGYSVSREEAIPGVVGYGFPIRDAYGEITAAIHISVPLAQIDETHEKLLLDKAFEAAAAIEADLGRGSADLSRRGRRA</sequence>
<dbReference type="SMART" id="SM00346">
    <property type="entry name" value="HTH_ICLR"/>
    <property type="match status" value="1"/>
</dbReference>